<keyword evidence="3" id="KW-1185">Reference proteome</keyword>
<organism evidence="2 3">
    <name type="scientific">Streptomyces toyocaensis</name>
    <dbReference type="NCBI Taxonomy" id="55952"/>
    <lineage>
        <taxon>Bacteria</taxon>
        <taxon>Bacillati</taxon>
        <taxon>Actinomycetota</taxon>
        <taxon>Actinomycetes</taxon>
        <taxon>Kitasatosporales</taxon>
        <taxon>Streptomycetaceae</taxon>
        <taxon>Streptomyces</taxon>
    </lineage>
</organism>
<reference evidence="2 3" key="1">
    <citation type="submission" date="2014-02" db="EMBL/GenBank/DDBJ databases">
        <title>The genome announcement of Streptomyces toyocaensis NRRL15009.</title>
        <authorList>
            <person name="Hong H.-J."/>
            <person name="Kwun M.J."/>
        </authorList>
    </citation>
    <scope>NUCLEOTIDE SEQUENCE [LARGE SCALE GENOMIC DNA]</scope>
    <source>
        <strain evidence="2 3">NRRL 15009</strain>
    </source>
</reference>
<proteinExistence type="predicted"/>
<gene>
    <name evidence="2" type="ORF">BU52_18275</name>
</gene>
<dbReference type="AlphaFoldDB" id="A0A081XQD2"/>
<evidence type="ECO:0000313" key="2">
    <source>
        <dbReference type="EMBL" id="KES05755.1"/>
    </source>
</evidence>
<name>A0A081XQD2_STRTO</name>
<evidence type="ECO:0000256" key="1">
    <source>
        <dbReference type="SAM" id="MobiDB-lite"/>
    </source>
</evidence>
<evidence type="ECO:0000313" key="3">
    <source>
        <dbReference type="Proteomes" id="UP000028341"/>
    </source>
</evidence>
<dbReference type="EMBL" id="JFCB01000015">
    <property type="protein sequence ID" value="KES05755.1"/>
    <property type="molecule type" value="Genomic_DNA"/>
</dbReference>
<dbReference type="Proteomes" id="UP000028341">
    <property type="component" value="Unassembled WGS sequence"/>
</dbReference>
<accession>A0A081XQD2</accession>
<protein>
    <submittedName>
        <fullName evidence="2">Uncharacterized protein</fullName>
    </submittedName>
</protein>
<comment type="caution">
    <text evidence="2">The sequence shown here is derived from an EMBL/GenBank/DDBJ whole genome shotgun (WGS) entry which is preliminary data.</text>
</comment>
<feature type="region of interest" description="Disordered" evidence="1">
    <location>
        <begin position="1"/>
        <end position="29"/>
    </location>
</feature>
<sequence>MDRQQLARVEHESFGPAGQLEEVSHPAVPAPDLDDVAALHAGRGDLDRGEHRAAECRFPHRAASVGTGQLAMVWHEQSQTS</sequence>
<feature type="compositionally biased region" description="Basic and acidic residues" evidence="1">
    <location>
        <begin position="1"/>
        <end position="13"/>
    </location>
</feature>